<sequence length="224" mass="25507">MKVPTTPAPASSSHTIVEAVEYLHTEENQSPGNCQQQAIIAITKYYQFLVDKGLLPASAIYYPPTNGWPQLTDNYLTPLGKTPAVNRLIRHLPFVEYGDVGTYNIYYHTVAVDYRTGDGVSYGDFHNLEEDLGVDIPPHVLIYAKPARASGRCWMCFDTKRNTMTLFDFEYELNRVGLGEVENFLEKNSDDGREKRCLIETYGLDDFFERMKNVLAQDRSGRFL</sequence>
<evidence type="ECO:0000313" key="1">
    <source>
        <dbReference type="EMBL" id="PGG95434.1"/>
    </source>
</evidence>
<accession>A0A2B7WFR3</accession>
<proteinExistence type="predicted"/>
<dbReference type="EMBL" id="PDNB01000346">
    <property type="protein sequence ID" value="PGG95434.1"/>
    <property type="molecule type" value="Genomic_DNA"/>
</dbReference>
<dbReference type="OrthoDB" id="5343383at2759"/>
<dbReference type="STRING" id="1447875.A0A2B7WFR3"/>
<comment type="caution">
    <text evidence="1">The sequence shown here is derived from an EMBL/GenBank/DDBJ whole genome shotgun (WGS) entry which is preliminary data.</text>
</comment>
<dbReference type="AlphaFoldDB" id="A0A2B7WFR3"/>
<dbReference type="Proteomes" id="UP000223968">
    <property type="component" value="Unassembled WGS sequence"/>
</dbReference>
<gene>
    <name evidence="1" type="ORF">AJ79_10063</name>
</gene>
<evidence type="ECO:0000313" key="2">
    <source>
        <dbReference type="Proteomes" id="UP000223968"/>
    </source>
</evidence>
<protein>
    <submittedName>
        <fullName evidence="1">Uncharacterized protein</fullName>
    </submittedName>
</protein>
<name>A0A2B7WFR3_9EURO</name>
<organism evidence="1 2">
    <name type="scientific">Helicocarpus griseus UAMH5409</name>
    <dbReference type="NCBI Taxonomy" id="1447875"/>
    <lineage>
        <taxon>Eukaryota</taxon>
        <taxon>Fungi</taxon>
        <taxon>Dikarya</taxon>
        <taxon>Ascomycota</taxon>
        <taxon>Pezizomycotina</taxon>
        <taxon>Eurotiomycetes</taxon>
        <taxon>Eurotiomycetidae</taxon>
        <taxon>Onygenales</taxon>
        <taxon>Ajellomycetaceae</taxon>
        <taxon>Helicocarpus</taxon>
    </lineage>
</organism>
<reference evidence="1 2" key="1">
    <citation type="submission" date="2017-10" db="EMBL/GenBank/DDBJ databases">
        <title>Comparative genomics in systemic dimorphic fungi from Ajellomycetaceae.</title>
        <authorList>
            <person name="Munoz J.F."/>
            <person name="Mcewen J.G."/>
            <person name="Clay O.K."/>
            <person name="Cuomo C.A."/>
        </authorList>
    </citation>
    <scope>NUCLEOTIDE SEQUENCE [LARGE SCALE GENOMIC DNA]</scope>
    <source>
        <strain evidence="1 2">UAMH5409</strain>
    </source>
</reference>
<keyword evidence="2" id="KW-1185">Reference proteome</keyword>